<dbReference type="Proteomes" id="UP001219037">
    <property type="component" value="Chromosome"/>
</dbReference>
<sequence length="166" mass="17706">MNRPVSAWRRFTQTVGWPALAAVAAWVGFSRHLVGTDGSHVLIYVLTLVPVLLIAGVMALAVPLRRKQVISARASAWFFFALGWGLVLGLFLPDEAAGPTAVVSVLFGEGWQGAESAVSNPAAVIMVFSMSMAAVFAWLDSRPGGPVRTHDEDHAQGTGYYPVLGE</sequence>
<feature type="transmembrane region" description="Helical" evidence="1">
    <location>
        <begin position="12"/>
        <end position="29"/>
    </location>
</feature>
<proteinExistence type="predicted"/>
<keyword evidence="1" id="KW-0472">Membrane</keyword>
<feature type="transmembrane region" description="Helical" evidence="1">
    <location>
        <begin position="74"/>
        <end position="92"/>
    </location>
</feature>
<dbReference type="EMBL" id="CP121252">
    <property type="protein sequence ID" value="WFP15323.1"/>
    <property type="molecule type" value="Genomic_DNA"/>
</dbReference>
<feature type="transmembrane region" description="Helical" evidence="1">
    <location>
        <begin position="121"/>
        <end position="139"/>
    </location>
</feature>
<reference evidence="2 3" key="1">
    <citation type="submission" date="2023-04" db="EMBL/GenBank/DDBJ databases">
        <title>Funneling lignin-derived compounds into biodiesel using alkali-halophilic Citricoccus sp. P2.</title>
        <authorList>
            <person name="Luo C.-B."/>
        </authorList>
    </citation>
    <scope>NUCLEOTIDE SEQUENCE [LARGE SCALE GENOMIC DNA]</scope>
    <source>
        <strain evidence="2 3">P2</strain>
    </source>
</reference>
<keyword evidence="3" id="KW-1185">Reference proteome</keyword>
<evidence type="ECO:0000313" key="2">
    <source>
        <dbReference type="EMBL" id="WFP15323.1"/>
    </source>
</evidence>
<gene>
    <name evidence="2" type="ORF">P8192_07745</name>
</gene>
<accession>A0ABY8H2F9</accession>
<evidence type="ECO:0000256" key="1">
    <source>
        <dbReference type="SAM" id="Phobius"/>
    </source>
</evidence>
<name>A0ABY8H2F9_9MICC</name>
<keyword evidence="1" id="KW-0812">Transmembrane</keyword>
<feature type="transmembrane region" description="Helical" evidence="1">
    <location>
        <begin position="41"/>
        <end position="62"/>
    </location>
</feature>
<organism evidence="2 3">
    <name type="scientific">Citricoccus muralis</name>
    <dbReference type="NCBI Taxonomy" id="169134"/>
    <lineage>
        <taxon>Bacteria</taxon>
        <taxon>Bacillati</taxon>
        <taxon>Actinomycetota</taxon>
        <taxon>Actinomycetes</taxon>
        <taxon>Micrococcales</taxon>
        <taxon>Micrococcaceae</taxon>
        <taxon>Citricoccus</taxon>
    </lineage>
</organism>
<protein>
    <submittedName>
        <fullName evidence="2">Uncharacterized protein</fullName>
    </submittedName>
</protein>
<evidence type="ECO:0000313" key="3">
    <source>
        <dbReference type="Proteomes" id="UP001219037"/>
    </source>
</evidence>
<dbReference type="RefSeq" id="WP_278155935.1">
    <property type="nucleotide sequence ID" value="NZ_CP121252.1"/>
</dbReference>
<keyword evidence="1" id="KW-1133">Transmembrane helix</keyword>